<reference evidence="3 4" key="1">
    <citation type="journal article" date="2020" name="ISME J.">
        <title>Comparative genomics reveals insights into cyanobacterial evolution and habitat adaptation.</title>
        <authorList>
            <person name="Chen M.Y."/>
            <person name="Teng W.K."/>
            <person name="Zhao L."/>
            <person name="Hu C.X."/>
            <person name="Zhou Y.K."/>
            <person name="Han B.P."/>
            <person name="Song L.R."/>
            <person name="Shu W.S."/>
        </authorList>
    </citation>
    <scope>NUCLEOTIDE SEQUENCE [LARGE SCALE GENOMIC DNA]</scope>
    <source>
        <strain evidence="3 4">FACHB-1040</strain>
    </source>
</reference>
<evidence type="ECO:0000313" key="3">
    <source>
        <dbReference type="EMBL" id="MBD2281182.1"/>
    </source>
</evidence>
<sequence length="1162" mass="117391">MRLNYLPYWVVGCLPLCLLAVTNPTRAQIIPDQTLSVNSAVTSQGNTKVINGGTVAGSNLFHSFQEFSVGTGESAYFNNSLNIQNIVTRVTGKSISNIDGLLKADGNANLFLLNPNGIIFGRNSTLDIGGSFVVSTANSLKFTDGGEFSAINPQSTSLLSITMPLGLQFPGMPASIINRSANLQVSSGKTIALVGGDISLESGKLAASQGRVELGSVSGESLVSLHPTANGWSLGYDGINNFGNIQLLTESKVSADNGGDISIRANDLTVTNGSAISANTSTTANGGQVTIQANKVEVSGASANGQIFSTIAATSTGSGNSGNIEITTNRLITKEGGDVSVKTVDSGKGGNLTVNATESIELIGASAIPNSTIFSRSGFFAATEGIGDGGNITINTPLLQVLDGARVSVSTRGAGKDGITGGKGGLLTVNAAMIDLSGTSADGRFISGLFALSGEERPNIKETDATGNGGNIKIETSQLNISNGAGLSAATLGVGKGGNITVQADTINITGASTISQKFSTLATDSHATGNSGDIKIDTKQLRVSDGADVSVTAFGAGRSGNLTVNATESIELIGASAIPNSTIFSRSGFFAATEGIGDGGNITINTPLLQVLDGARVSVSTRGAGKDGITGGKGGLLTVNAAMIDLSGTSADGRFISGLFALSGEERPNIKETDATGNGGNIKIETSQLNISNGAGLSAATLGVGKGGNITVQADTINIAGASTVSQKFSTLATDSRATGDSGDIKIDTKQLRVSDGADVSVTAFGAGRSGNLTVNATESIELIGASAIPNSTIFSRSGLFAATEGIKDGGSLTVNTSLLIVKDGARISVSTRGKGENGIPGGKGGNLIVNAKEIELSGIGKVQLLRNGQTETRTFPSGLFALSGEIRPNIADNEATGAGGNLEINTDLLTVRDGAEVSVTAKGAGIAGNLVTKANGIRLQDGSIIGATVQGSGANITLEVRDSLQLRGNSQISTTAGENGDGGNIKITADTLAILENSSISADAGRQGGNVQITTKGIFSLPNAITASSAQGAQFSGNVLINTPDIQPTQGLIAPPEKFLSPENQVASACASEKGQNRSQFIITGRGGLPPDPTEPLSSETVRVSSSKLSSDHNSITSVQLPQPATGWGVNHKGELILIANTANLPGQSSQIPSANCHVH</sequence>
<protein>
    <submittedName>
        <fullName evidence="3">Filamentous hemagglutinin N-terminal domain-containing protein</fullName>
    </submittedName>
</protein>
<dbReference type="NCBIfam" id="TIGR01901">
    <property type="entry name" value="adhes_NPXG"/>
    <property type="match status" value="1"/>
</dbReference>
<comment type="caution">
    <text evidence="3">The sequence shown here is derived from an EMBL/GenBank/DDBJ whole genome shotgun (WGS) entry which is preliminary data.</text>
</comment>
<dbReference type="EMBL" id="JACJQT010000096">
    <property type="protein sequence ID" value="MBD2281182.1"/>
    <property type="molecule type" value="Genomic_DNA"/>
</dbReference>
<dbReference type="Proteomes" id="UP000606721">
    <property type="component" value="Unassembled WGS sequence"/>
</dbReference>
<keyword evidence="1" id="KW-0732">Signal</keyword>
<feature type="domain" description="Filamentous haemagglutinin FhaB/tRNA nuclease CdiA-like TPS" evidence="2">
    <location>
        <begin position="31"/>
        <end position="143"/>
    </location>
</feature>
<evidence type="ECO:0000256" key="1">
    <source>
        <dbReference type="SAM" id="SignalP"/>
    </source>
</evidence>
<dbReference type="InterPro" id="IPR012334">
    <property type="entry name" value="Pectin_lyas_fold"/>
</dbReference>
<dbReference type="InterPro" id="IPR008638">
    <property type="entry name" value="FhaB/CdiA-like_TPS"/>
</dbReference>
<evidence type="ECO:0000259" key="2">
    <source>
        <dbReference type="SMART" id="SM00912"/>
    </source>
</evidence>
<dbReference type="SUPFAM" id="SSF51126">
    <property type="entry name" value="Pectin lyase-like"/>
    <property type="match status" value="4"/>
</dbReference>
<gene>
    <name evidence="3" type="ORF">H6F99_23790</name>
</gene>
<dbReference type="Pfam" id="PF05860">
    <property type="entry name" value="TPS"/>
    <property type="match status" value="1"/>
</dbReference>
<name>A0ABR8C5S6_APHFL</name>
<dbReference type="SMART" id="SM00912">
    <property type="entry name" value="Haemagg_act"/>
    <property type="match status" value="1"/>
</dbReference>
<dbReference type="RefSeq" id="WP_190384419.1">
    <property type="nucleotide sequence ID" value="NZ_JACJQT010000096.1"/>
</dbReference>
<feature type="chain" id="PRO_5045636129" evidence="1">
    <location>
        <begin position="28"/>
        <end position="1162"/>
    </location>
</feature>
<keyword evidence="4" id="KW-1185">Reference proteome</keyword>
<dbReference type="Gene3D" id="2.160.20.10">
    <property type="entry name" value="Single-stranded right-handed beta-helix, Pectin lyase-like"/>
    <property type="match status" value="3"/>
</dbReference>
<feature type="signal peptide" evidence="1">
    <location>
        <begin position="1"/>
        <end position="27"/>
    </location>
</feature>
<dbReference type="InterPro" id="IPR011050">
    <property type="entry name" value="Pectin_lyase_fold/virulence"/>
</dbReference>
<organism evidence="3 4">
    <name type="scientific">Aphanizomenon flos-aquae FACHB-1040</name>
    <dbReference type="NCBI Taxonomy" id="2692887"/>
    <lineage>
        <taxon>Bacteria</taxon>
        <taxon>Bacillati</taxon>
        <taxon>Cyanobacteriota</taxon>
        <taxon>Cyanophyceae</taxon>
        <taxon>Nostocales</taxon>
        <taxon>Aphanizomenonaceae</taxon>
        <taxon>Aphanizomenon</taxon>
    </lineage>
</organism>
<accession>A0ABR8C5S6</accession>
<evidence type="ECO:0000313" key="4">
    <source>
        <dbReference type="Proteomes" id="UP000606721"/>
    </source>
</evidence>
<proteinExistence type="predicted"/>